<dbReference type="AlphaFoldDB" id="A0A1R3K9J2"/>
<name>A0A1R3K9J2_9ROSI</name>
<sequence length="50" mass="5117">MDPKVLAEKLARQNAHRAGLTASSVPPPLSGSRLGESSAQGDGACLLQDD</sequence>
<evidence type="ECO:0000313" key="2">
    <source>
        <dbReference type="EMBL" id="OMP03770.1"/>
    </source>
</evidence>
<reference evidence="3" key="1">
    <citation type="submission" date="2013-09" db="EMBL/GenBank/DDBJ databases">
        <title>Corchorus olitorius genome sequencing.</title>
        <authorList>
            <person name="Alam M."/>
            <person name="Haque M.S."/>
            <person name="Islam M.S."/>
            <person name="Emdad E.M."/>
            <person name="Islam M.M."/>
            <person name="Ahmed B."/>
            <person name="Halim A."/>
            <person name="Hossen Q.M.M."/>
            <person name="Hossain M.Z."/>
            <person name="Ahmed R."/>
            <person name="Khan M.M."/>
            <person name="Islam R."/>
            <person name="Rashid M.M."/>
            <person name="Khan S.A."/>
            <person name="Rahman M.S."/>
            <person name="Alam M."/>
            <person name="Yahiya A.S."/>
            <person name="Khan M.S."/>
            <person name="Azam M.S."/>
            <person name="Haque T."/>
            <person name="Lashkar M.Z.H."/>
            <person name="Akhand A.I."/>
            <person name="Morshed G."/>
            <person name="Roy S."/>
            <person name="Uddin K.S."/>
            <person name="Rabeya T."/>
            <person name="Hossain A.S."/>
            <person name="Chowdhury A."/>
            <person name="Snigdha A.R."/>
            <person name="Mortoza M.S."/>
            <person name="Matin S.A."/>
            <person name="Hoque S.M.E."/>
            <person name="Islam M.K."/>
            <person name="Roy D.K."/>
            <person name="Haider R."/>
            <person name="Moosa M.M."/>
            <person name="Elias S.M."/>
            <person name="Hasan A.M."/>
            <person name="Jahan S."/>
            <person name="Shafiuddin M."/>
            <person name="Mahmood N."/>
            <person name="Shommy N.S."/>
        </authorList>
    </citation>
    <scope>NUCLEOTIDE SEQUENCE [LARGE SCALE GENOMIC DNA]</scope>
    <source>
        <strain evidence="3">cv. O-4</strain>
    </source>
</reference>
<keyword evidence="2" id="KW-0418">Kinase</keyword>
<keyword evidence="3" id="KW-1185">Reference proteome</keyword>
<gene>
    <name evidence="2" type="ORF">COLO4_10216</name>
</gene>
<comment type="caution">
    <text evidence="2">The sequence shown here is derived from an EMBL/GenBank/DDBJ whole genome shotgun (WGS) entry which is preliminary data.</text>
</comment>
<keyword evidence="2" id="KW-0808">Transferase</keyword>
<proteinExistence type="predicted"/>
<dbReference type="EMBL" id="AWUE01014423">
    <property type="protein sequence ID" value="OMP03770.1"/>
    <property type="molecule type" value="Genomic_DNA"/>
</dbReference>
<protein>
    <submittedName>
        <fullName evidence="2">Serine/threonine-protein kinase HT1-like protein</fullName>
    </submittedName>
</protein>
<evidence type="ECO:0000256" key="1">
    <source>
        <dbReference type="SAM" id="MobiDB-lite"/>
    </source>
</evidence>
<dbReference type="GO" id="GO:0016301">
    <property type="term" value="F:kinase activity"/>
    <property type="evidence" value="ECO:0007669"/>
    <property type="project" value="UniProtKB-KW"/>
</dbReference>
<feature type="region of interest" description="Disordered" evidence="1">
    <location>
        <begin position="11"/>
        <end position="50"/>
    </location>
</feature>
<accession>A0A1R3K9J2</accession>
<dbReference type="Proteomes" id="UP000187203">
    <property type="component" value="Unassembled WGS sequence"/>
</dbReference>
<organism evidence="2 3">
    <name type="scientific">Corchorus olitorius</name>
    <dbReference type="NCBI Taxonomy" id="93759"/>
    <lineage>
        <taxon>Eukaryota</taxon>
        <taxon>Viridiplantae</taxon>
        <taxon>Streptophyta</taxon>
        <taxon>Embryophyta</taxon>
        <taxon>Tracheophyta</taxon>
        <taxon>Spermatophyta</taxon>
        <taxon>Magnoliopsida</taxon>
        <taxon>eudicotyledons</taxon>
        <taxon>Gunneridae</taxon>
        <taxon>Pentapetalae</taxon>
        <taxon>rosids</taxon>
        <taxon>malvids</taxon>
        <taxon>Malvales</taxon>
        <taxon>Malvaceae</taxon>
        <taxon>Grewioideae</taxon>
        <taxon>Apeibeae</taxon>
        <taxon>Corchorus</taxon>
    </lineage>
</organism>
<evidence type="ECO:0000313" key="3">
    <source>
        <dbReference type="Proteomes" id="UP000187203"/>
    </source>
</evidence>